<proteinExistence type="inferred from homology"/>
<reference evidence="5" key="1">
    <citation type="journal article" date="2018" name="DNA Res.">
        <title>Multiple hybrid de novo genome assembly of finger millet, an orphan allotetraploid crop.</title>
        <authorList>
            <person name="Hatakeyama M."/>
            <person name="Aluri S."/>
            <person name="Balachadran M.T."/>
            <person name="Sivarajan S.R."/>
            <person name="Patrignani A."/>
            <person name="Gruter S."/>
            <person name="Poveda L."/>
            <person name="Shimizu-Inatsugi R."/>
            <person name="Baeten J."/>
            <person name="Francoijs K.J."/>
            <person name="Nataraja K.N."/>
            <person name="Reddy Y.A.N."/>
            <person name="Phadnis S."/>
            <person name="Ravikumar R.L."/>
            <person name="Schlapbach R."/>
            <person name="Sreeman S.M."/>
            <person name="Shimizu K.K."/>
        </authorList>
    </citation>
    <scope>NUCLEOTIDE SEQUENCE</scope>
</reference>
<evidence type="ECO:0000313" key="5">
    <source>
        <dbReference type="EMBL" id="GJM88166.1"/>
    </source>
</evidence>
<dbReference type="FunFam" id="1.25.40.10:FF:000333">
    <property type="entry name" value="Pentatricopeptide repeat-containing protein"/>
    <property type="match status" value="1"/>
</dbReference>
<dbReference type="Proteomes" id="UP001054889">
    <property type="component" value="Unassembled WGS sequence"/>
</dbReference>
<accession>A0AAV5BQC1</accession>
<evidence type="ECO:0000256" key="1">
    <source>
        <dbReference type="ARBA" id="ARBA00006643"/>
    </source>
</evidence>
<dbReference type="InterPro" id="IPR046960">
    <property type="entry name" value="PPR_At4g14850-like_plant"/>
</dbReference>
<keyword evidence="6" id="KW-1185">Reference proteome</keyword>
<dbReference type="GO" id="GO:0003723">
    <property type="term" value="F:RNA binding"/>
    <property type="evidence" value="ECO:0007669"/>
    <property type="project" value="InterPro"/>
</dbReference>
<reference evidence="5" key="2">
    <citation type="submission" date="2021-12" db="EMBL/GenBank/DDBJ databases">
        <title>Resequencing data analysis of finger millet.</title>
        <authorList>
            <person name="Hatakeyama M."/>
            <person name="Aluri S."/>
            <person name="Balachadran M.T."/>
            <person name="Sivarajan S.R."/>
            <person name="Poveda L."/>
            <person name="Shimizu-Inatsugi R."/>
            <person name="Schlapbach R."/>
            <person name="Sreeman S.M."/>
            <person name="Shimizu K.K."/>
        </authorList>
    </citation>
    <scope>NUCLEOTIDE SEQUENCE</scope>
</reference>
<evidence type="ECO:0008006" key="7">
    <source>
        <dbReference type="Google" id="ProtNLM"/>
    </source>
</evidence>
<evidence type="ECO:0000256" key="2">
    <source>
        <dbReference type="ARBA" id="ARBA00022737"/>
    </source>
</evidence>
<feature type="repeat" description="PPR" evidence="4">
    <location>
        <begin position="159"/>
        <end position="193"/>
    </location>
</feature>
<dbReference type="InterPro" id="IPR046848">
    <property type="entry name" value="E_motif"/>
</dbReference>
<dbReference type="PROSITE" id="PS51375">
    <property type="entry name" value="PPR"/>
    <property type="match status" value="3"/>
</dbReference>
<protein>
    <recommendedName>
        <fullName evidence="7">Pentatricopeptide repeat-containing protein</fullName>
    </recommendedName>
</protein>
<dbReference type="EMBL" id="BQKI01000002">
    <property type="protein sequence ID" value="GJM88166.1"/>
    <property type="molecule type" value="Genomic_DNA"/>
</dbReference>
<name>A0AAV5BQC1_ELECO</name>
<organism evidence="5 6">
    <name type="scientific">Eleusine coracana subsp. coracana</name>
    <dbReference type="NCBI Taxonomy" id="191504"/>
    <lineage>
        <taxon>Eukaryota</taxon>
        <taxon>Viridiplantae</taxon>
        <taxon>Streptophyta</taxon>
        <taxon>Embryophyta</taxon>
        <taxon>Tracheophyta</taxon>
        <taxon>Spermatophyta</taxon>
        <taxon>Magnoliopsida</taxon>
        <taxon>Liliopsida</taxon>
        <taxon>Poales</taxon>
        <taxon>Poaceae</taxon>
        <taxon>PACMAD clade</taxon>
        <taxon>Chloridoideae</taxon>
        <taxon>Cynodonteae</taxon>
        <taxon>Eleusininae</taxon>
        <taxon>Eleusine</taxon>
    </lineage>
</organism>
<dbReference type="AlphaFoldDB" id="A0AAV5BQC1"/>
<evidence type="ECO:0000256" key="4">
    <source>
        <dbReference type="PROSITE-ProRule" id="PRU00708"/>
    </source>
</evidence>
<dbReference type="NCBIfam" id="TIGR00756">
    <property type="entry name" value="PPR"/>
    <property type="match status" value="2"/>
</dbReference>
<dbReference type="Pfam" id="PF01535">
    <property type="entry name" value="PPR"/>
    <property type="match status" value="4"/>
</dbReference>
<dbReference type="Pfam" id="PF20431">
    <property type="entry name" value="E_motif"/>
    <property type="match status" value="1"/>
</dbReference>
<dbReference type="FunFam" id="1.25.40.10:FF:000345">
    <property type="entry name" value="Pentatricopeptide repeat-containing protein"/>
    <property type="match status" value="1"/>
</dbReference>
<dbReference type="PANTHER" id="PTHR47926">
    <property type="entry name" value="PENTATRICOPEPTIDE REPEAT-CONTAINING PROTEIN"/>
    <property type="match status" value="1"/>
</dbReference>
<sequence length="569" mass="62250">MTVTTLHDSCYTPAAVLRVLRRLPRRSAAAGDQLHALLAKIGLLHDPAFFTALLSRLPAACTSSLSLLLSSPPSAISPSLFCPVIAAFSISPTPSCSLLLFNHVSSLSFPHPAPLVPGPPQILCARAFKLTSRAGAAAAFAAKGAELHCRVLKLGCVQDPYVRNGLVSMYGKFGFLEDARRVFDEMPAKNAVSWNALVGAHGTAGDLQGADCVSQAMPERNISWWNAEIMRNVRLGNMSEAARIFRRMPQRDAVSWNTLIGGYVKVRMYGRALDIFREMQENGIQPTELTIVSTLGACAEMGDLELGRGIHEYLASKGIAADGYVGNALVDMYAKCGSLQLARQVFNSMSIRDVTCWNAMIIGLSVHGYSCDALELFNLMNVEPDHVTFVGVLTACSHGGLVDDGRAYFNSMVEDYKIVPSMKHYGCMIDMLCRYGKVHEAYEMIKDMPVKANSVLWKMVMAACRVHGHYDLANEAFCKLHQLMPMDDGDVISISNVYAEAGLWDNVEHLRTKVIGYRGSKHAAQSQVHFCGSLANMEVKEESYGPIILVKAHLVLELVLERALVDYVK</sequence>
<evidence type="ECO:0000256" key="3">
    <source>
        <dbReference type="ARBA" id="ARBA00022946"/>
    </source>
</evidence>
<keyword evidence="3" id="KW-0809">Transit peptide</keyword>
<keyword evidence="2" id="KW-0677">Repeat</keyword>
<feature type="repeat" description="PPR" evidence="4">
    <location>
        <begin position="252"/>
        <end position="286"/>
    </location>
</feature>
<dbReference type="Pfam" id="PF12854">
    <property type="entry name" value="PPR_1"/>
    <property type="match status" value="1"/>
</dbReference>
<dbReference type="InterPro" id="IPR011990">
    <property type="entry name" value="TPR-like_helical_dom_sf"/>
</dbReference>
<gene>
    <name evidence="5" type="primary">ga04195</name>
    <name evidence="5" type="ORF">PR202_ga04195</name>
</gene>
<feature type="repeat" description="PPR" evidence="4">
    <location>
        <begin position="421"/>
        <end position="455"/>
    </location>
</feature>
<comment type="caution">
    <text evidence="5">The sequence shown here is derived from an EMBL/GenBank/DDBJ whole genome shotgun (WGS) entry which is preliminary data.</text>
</comment>
<dbReference type="GO" id="GO:0009451">
    <property type="term" value="P:RNA modification"/>
    <property type="evidence" value="ECO:0007669"/>
    <property type="project" value="InterPro"/>
</dbReference>
<dbReference type="Gene3D" id="1.25.40.10">
    <property type="entry name" value="Tetratricopeptide repeat domain"/>
    <property type="match status" value="3"/>
</dbReference>
<dbReference type="Pfam" id="PF13041">
    <property type="entry name" value="PPR_2"/>
    <property type="match status" value="1"/>
</dbReference>
<dbReference type="InterPro" id="IPR002885">
    <property type="entry name" value="PPR_rpt"/>
</dbReference>
<dbReference type="PANTHER" id="PTHR47926:SF344">
    <property type="entry name" value="OS07G0636900 PROTEIN"/>
    <property type="match status" value="1"/>
</dbReference>
<evidence type="ECO:0000313" key="6">
    <source>
        <dbReference type="Proteomes" id="UP001054889"/>
    </source>
</evidence>
<comment type="similarity">
    <text evidence="1">Belongs to the PPR family. PCMP-H subfamily.</text>
</comment>